<dbReference type="AlphaFoldDB" id="E3RSU6"/>
<name>E3RSU6_PYRTT</name>
<accession>E3RSU6</accession>
<dbReference type="CDD" id="cd02440">
    <property type="entry name" value="AdoMet_MTases"/>
    <property type="match status" value="1"/>
</dbReference>
<dbReference type="InterPro" id="IPR013216">
    <property type="entry name" value="Methyltransf_11"/>
</dbReference>
<sequence length="216" mass="23526">MAGKDQSSLLDRVFAASSTEESRKLYDEWAKTYDSDMSLHDFTAPRLVAQAVSRGLKLNHISPDKPLAGLRIADAGCGTGLVGIELSKLGATEIVGLDISEGMLAVAKNAAVYDDLKTTDLTKRLDFEDGKFDALTCCGTFTHGHLGPEPLKEFARVVKVGGVVVATVLDSFWGEKGFEREVSRLEKEEKVQVVEKDVHDYRKDAGGGRILVLRKL</sequence>
<feature type="domain" description="Methyltransferase type 11" evidence="1">
    <location>
        <begin position="74"/>
        <end position="165"/>
    </location>
</feature>
<dbReference type="Proteomes" id="UP000001067">
    <property type="component" value="Unassembled WGS sequence"/>
</dbReference>
<protein>
    <recommendedName>
        <fullName evidence="1">Methyltransferase type 11 domain-containing protein</fullName>
    </recommendedName>
</protein>
<dbReference type="KEGG" id="pte:PTT_12034"/>
<proteinExistence type="predicted"/>
<evidence type="ECO:0000313" key="3">
    <source>
        <dbReference type="Proteomes" id="UP000001067"/>
    </source>
</evidence>
<dbReference type="OrthoDB" id="66144at2759"/>
<dbReference type="EMBL" id="GL534905">
    <property type="protein sequence ID" value="EFQ91169.1"/>
    <property type="molecule type" value="Genomic_DNA"/>
</dbReference>
<dbReference type="Pfam" id="PF08241">
    <property type="entry name" value="Methyltransf_11"/>
    <property type="match status" value="1"/>
</dbReference>
<dbReference type="InterPro" id="IPR029063">
    <property type="entry name" value="SAM-dependent_MTases_sf"/>
</dbReference>
<dbReference type="eggNOG" id="KOG1541">
    <property type="taxonomic scope" value="Eukaryota"/>
</dbReference>
<evidence type="ECO:0000313" key="2">
    <source>
        <dbReference type="EMBL" id="EFQ91169.1"/>
    </source>
</evidence>
<dbReference type="PANTHER" id="PTHR43591">
    <property type="entry name" value="METHYLTRANSFERASE"/>
    <property type="match status" value="1"/>
</dbReference>
<evidence type="ECO:0000259" key="1">
    <source>
        <dbReference type="Pfam" id="PF08241"/>
    </source>
</evidence>
<dbReference type="Gene3D" id="3.40.50.150">
    <property type="entry name" value="Vaccinia Virus protein VP39"/>
    <property type="match status" value="1"/>
</dbReference>
<dbReference type="HOGENOM" id="CLU_090201_3_1_1"/>
<organism evidence="3">
    <name type="scientific">Pyrenophora teres f. teres (strain 0-1)</name>
    <name type="common">Barley net blotch fungus</name>
    <name type="synonym">Drechslera teres f. teres</name>
    <dbReference type="NCBI Taxonomy" id="861557"/>
    <lineage>
        <taxon>Eukaryota</taxon>
        <taxon>Fungi</taxon>
        <taxon>Dikarya</taxon>
        <taxon>Ascomycota</taxon>
        <taxon>Pezizomycotina</taxon>
        <taxon>Dothideomycetes</taxon>
        <taxon>Pleosporomycetidae</taxon>
        <taxon>Pleosporales</taxon>
        <taxon>Pleosporineae</taxon>
        <taxon>Pleosporaceae</taxon>
        <taxon>Pyrenophora</taxon>
    </lineage>
</organism>
<reference evidence="2 3" key="1">
    <citation type="journal article" date="2010" name="Genome Biol.">
        <title>A first genome assembly of the barley fungal pathogen Pyrenophora teres f. teres.</title>
        <authorList>
            <person name="Ellwood S.R."/>
            <person name="Liu Z."/>
            <person name="Syme R.A."/>
            <person name="Lai Z."/>
            <person name="Hane J.K."/>
            <person name="Keiper F."/>
            <person name="Moffat C.S."/>
            <person name="Oliver R.P."/>
            <person name="Friesen T.L."/>
        </authorList>
    </citation>
    <scope>NUCLEOTIDE SEQUENCE [LARGE SCALE GENOMIC DNA]</scope>
    <source>
        <strain evidence="2 3">0-1</strain>
    </source>
</reference>
<keyword evidence="3" id="KW-1185">Reference proteome</keyword>
<dbReference type="STRING" id="861557.E3RSU6"/>
<dbReference type="PANTHER" id="PTHR43591:SF110">
    <property type="entry name" value="RHODANESE DOMAIN-CONTAINING PROTEIN"/>
    <property type="match status" value="1"/>
</dbReference>
<gene>
    <name evidence="2" type="ORF">PTT_12034</name>
</gene>
<dbReference type="SUPFAM" id="SSF53335">
    <property type="entry name" value="S-adenosyl-L-methionine-dependent methyltransferases"/>
    <property type="match status" value="1"/>
</dbReference>
<dbReference type="GO" id="GO:0008757">
    <property type="term" value="F:S-adenosylmethionine-dependent methyltransferase activity"/>
    <property type="evidence" value="ECO:0007669"/>
    <property type="project" value="InterPro"/>
</dbReference>